<dbReference type="EMBL" id="KQ981909">
    <property type="protein sequence ID" value="KYN33141.1"/>
    <property type="molecule type" value="Genomic_DNA"/>
</dbReference>
<evidence type="ECO:0000313" key="2">
    <source>
        <dbReference type="Proteomes" id="UP000078541"/>
    </source>
</evidence>
<dbReference type="AlphaFoldDB" id="A0A195EYC7"/>
<proteinExistence type="predicted"/>
<gene>
    <name evidence="1" type="ORF">ALC56_12474</name>
</gene>
<evidence type="ECO:0000313" key="1">
    <source>
        <dbReference type="EMBL" id="KYN33141.1"/>
    </source>
</evidence>
<keyword evidence="2" id="KW-1185">Reference proteome</keyword>
<accession>A0A195EYC7</accession>
<sequence length="93" mass="9989">MGCHPSYFMSGGVGGAGTPGGGAGGGGPYKSLAGGPYCGCGTDTGGGGGPYSWWTVSLERYRNRWSMTWLGRRYILLVRCSDELQWRTVLRFW</sequence>
<reference evidence="1 2" key="1">
    <citation type="submission" date="2016-03" db="EMBL/GenBank/DDBJ databases">
        <title>Trachymyrmex septentrionalis WGS genome.</title>
        <authorList>
            <person name="Nygaard S."/>
            <person name="Hu H."/>
            <person name="Boomsma J."/>
            <person name="Zhang G."/>
        </authorList>
    </citation>
    <scope>NUCLEOTIDE SEQUENCE [LARGE SCALE GENOMIC DNA]</scope>
    <source>
        <strain evidence="1">Tsep2-gDNA-1</strain>
        <tissue evidence="1">Whole body</tissue>
    </source>
</reference>
<name>A0A195EYC7_9HYME</name>
<organism evidence="1 2">
    <name type="scientific">Trachymyrmex septentrionalis</name>
    <dbReference type="NCBI Taxonomy" id="34720"/>
    <lineage>
        <taxon>Eukaryota</taxon>
        <taxon>Metazoa</taxon>
        <taxon>Ecdysozoa</taxon>
        <taxon>Arthropoda</taxon>
        <taxon>Hexapoda</taxon>
        <taxon>Insecta</taxon>
        <taxon>Pterygota</taxon>
        <taxon>Neoptera</taxon>
        <taxon>Endopterygota</taxon>
        <taxon>Hymenoptera</taxon>
        <taxon>Apocrita</taxon>
        <taxon>Aculeata</taxon>
        <taxon>Formicoidea</taxon>
        <taxon>Formicidae</taxon>
        <taxon>Myrmicinae</taxon>
        <taxon>Trachymyrmex</taxon>
    </lineage>
</organism>
<dbReference type="Proteomes" id="UP000078541">
    <property type="component" value="Unassembled WGS sequence"/>
</dbReference>
<protein>
    <submittedName>
        <fullName evidence="1">Uncharacterized protein</fullName>
    </submittedName>
</protein>